<gene>
    <name evidence="2" type="ORF">GCM10010121_003000</name>
</gene>
<dbReference type="Gene3D" id="3.40.50.880">
    <property type="match status" value="1"/>
</dbReference>
<dbReference type="InterPro" id="IPR000772">
    <property type="entry name" value="Ricin_B_lectin"/>
</dbReference>
<organism evidence="2 3">
    <name type="scientific">Streptomyces brasiliensis</name>
    <dbReference type="NCBI Taxonomy" id="1954"/>
    <lineage>
        <taxon>Bacteria</taxon>
        <taxon>Bacillati</taxon>
        <taxon>Actinomycetota</taxon>
        <taxon>Actinomycetes</taxon>
        <taxon>Kitasatosporales</taxon>
        <taxon>Streptomycetaceae</taxon>
        <taxon>Streptomyces</taxon>
    </lineage>
</organism>
<dbReference type="Proteomes" id="UP000657574">
    <property type="component" value="Unassembled WGS sequence"/>
</dbReference>
<feature type="domain" description="Ricin B lectin" evidence="1">
    <location>
        <begin position="323"/>
        <end position="458"/>
    </location>
</feature>
<evidence type="ECO:0000313" key="2">
    <source>
        <dbReference type="EMBL" id="GGI95929.1"/>
    </source>
</evidence>
<evidence type="ECO:0000259" key="1">
    <source>
        <dbReference type="SMART" id="SM00458"/>
    </source>
</evidence>
<protein>
    <recommendedName>
        <fullName evidence="1">Ricin B lectin domain-containing protein</fullName>
    </recommendedName>
</protein>
<dbReference type="SMART" id="SM00458">
    <property type="entry name" value="RICIN"/>
    <property type="match status" value="1"/>
</dbReference>
<reference evidence="2" key="2">
    <citation type="submission" date="2020-09" db="EMBL/GenBank/DDBJ databases">
        <authorList>
            <person name="Sun Q."/>
            <person name="Ohkuma M."/>
        </authorList>
    </citation>
    <scope>NUCLEOTIDE SEQUENCE</scope>
    <source>
        <strain evidence="2">JCM 3086</strain>
    </source>
</reference>
<dbReference type="EMBL" id="BMQA01000001">
    <property type="protein sequence ID" value="GGI95929.1"/>
    <property type="molecule type" value="Genomic_DNA"/>
</dbReference>
<dbReference type="Pfam" id="PF06283">
    <property type="entry name" value="ThuA"/>
    <property type="match status" value="1"/>
</dbReference>
<evidence type="ECO:0000313" key="3">
    <source>
        <dbReference type="Proteomes" id="UP000657574"/>
    </source>
</evidence>
<accession>A0A917K374</accession>
<keyword evidence="3" id="KW-1185">Reference proteome</keyword>
<dbReference type="Pfam" id="PF14200">
    <property type="entry name" value="RicinB_lectin_2"/>
    <property type="match status" value="2"/>
</dbReference>
<comment type="caution">
    <text evidence="2">The sequence shown here is derived from an EMBL/GenBank/DDBJ whole genome shotgun (WGS) entry which is preliminary data.</text>
</comment>
<dbReference type="Gene3D" id="2.80.10.50">
    <property type="match status" value="1"/>
</dbReference>
<sequence>MNVATFTTPTVSPTRKAVLSMAETPPTSRAGGVRPPGTARTVLRLLVLLAALLGLAVPPAQATSRAAVPFKVLALYNGTWDAAHISFVHEANEWFPQQAAANGFSYTASNDWDLLANGGVHDYQVVLFLDDLPQTAAQRTGFEQYMRGGGAWMGFHVSAFTTDAGGWPWYHNQFLGSGNFKSNTWGPTTAVLRVEDRTHPSTQNLPATFTSSVSEWYSWSNDLRTNPDIRILASVDPGSFPLGTDPNQSWYSGYYPILWTNTKYRMLYANFGHNAMDYATGTTLSSTFASATQNRFLLDGLKWLGGTTGTQPPSGGPISETAWYAVRNAGNGTCADARAAATANGTAVQQYTCNNTGAQQFQFRSTDSGYVRIAARNNPQQVVDVTDRSTADGAPLQLWAYGGGTNQQWQPVAETGGRYHFVARHSAKCLTAGASSADSVQLTQRTCDGSPAQSFQLTETP</sequence>
<reference evidence="2" key="1">
    <citation type="journal article" date="2014" name="Int. J. Syst. Evol. Microbiol.">
        <title>Complete genome sequence of Corynebacterium casei LMG S-19264T (=DSM 44701T), isolated from a smear-ripened cheese.</title>
        <authorList>
            <consortium name="US DOE Joint Genome Institute (JGI-PGF)"/>
            <person name="Walter F."/>
            <person name="Albersmeier A."/>
            <person name="Kalinowski J."/>
            <person name="Ruckert C."/>
        </authorList>
    </citation>
    <scope>NUCLEOTIDE SEQUENCE</scope>
    <source>
        <strain evidence="2">JCM 3086</strain>
    </source>
</reference>
<proteinExistence type="predicted"/>
<dbReference type="CDD" id="cd00161">
    <property type="entry name" value="beta-trefoil_Ricin-like"/>
    <property type="match status" value="1"/>
</dbReference>
<dbReference type="SUPFAM" id="SSF50370">
    <property type="entry name" value="Ricin B-like lectins"/>
    <property type="match status" value="1"/>
</dbReference>
<dbReference type="InterPro" id="IPR035992">
    <property type="entry name" value="Ricin_B-like_lectins"/>
</dbReference>
<dbReference type="SUPFAM" id="SSF52317">
    <property type="entry name" value="Class I glutamine amidotransferase-like"/>
    <property type="match status" value="1"/>
</dbReference>
<dbReference type="InterPro" id="IPR029062">
    <property type="entry name" value="Class_I_gatase-like"/>
</dbReference>
<dbReference type="InterPro" id="IPR029010">
    <property type="entry name" value="ThuA-like"/>
</dbReference>
<name>A0A917K374_9ACTN</name>
<dbReference type="AlphaFoldDB" id="A0A917K374"/>
<dbReference type="PROSITE" id="PS50231">
    <property type="entry name" value="RICIN_B_LECTIN"/>
    <property type="match status" value="1"/>
</dbReference>